<gene>
    <name evidence="1" type="ORF">GCM10011322_44450</name>
</gene>
<reference evidence="1 2" key="1">
    <citation type="journal article" date="2014" name="Int. J. Syst. Evol. Microbiol.">
        <title>Complete genome sequence of Corynebacterium casei LMG S-19264T (=DSM 44701T), isolated from a smear-ripened cheese.</title>
        <authorList>
            <consortium name="US DOE Joint Genome Institute (JGI-PGF)"/>
            <person name="Walter F."/>
            <person name="Albersmeier A."/>
            <person name="Kalinowski J."/>
            <person name="Ruckert C."/>
        </authorList>
    </citation>
    <scope>NUCLEOTIDE SEQUENCE [LARGE SCALE GENOMIC DNA]</scope>
    <source>
        <strain evidence="1 2">CGMCC 1.9161</strain>
    </source>
</reference>
<dbReference type="EMBL" id="BMMF01000016">
    <property type="protein sequence ID" value="GGK52652.1"/>
    <property type="molecule type" value="Genomic_DNA"/>
</dbReference>
<comment type="caution">
    <text evidence="1">The sequence shown here is derived from an EMBL/GenBank/DDBJ whole genome shotgun (WGS) entry which is preliminary data.</text>
</comment>
<dbReference type="PANTHER" id="PTHR39327">
    <property type="match status" value="1"/>
</dbReference>
<dbReference type="Gene3D" id="3.10.620.30">
    <property type="match status" value="1"/>
</dbReference>
<dbReference type="PANTHER" id="PTHR39327:SF1">
    <property type="entry name" value="BLR5470 PROTEIN"/>
    <property type="match status" value="1"/>
</dbReference>
<evidence type="ECO:0000313" key="2">
    <source>
        <dbReference type="Proteomes" id="UP000600449"/>
    </source>
</evidence>
<dbReference type="Proteomes" id="UP000600449">
    <property type="component" value="Unassembled WGS sequence"/>
</dbReference>
<dbReference type="RefSeq" id="WP_244645649.1">
    <property type="nucleotide sequence ID" value="NZ_BMMF01000016.1"/>
</dbReference>
<proteinExistence type="predicted"/>
<organism evidence="1 2">
    <name type="scientific">Salinarimonas ramus</name>
    <dbReference type="NCBI Taxonomy" id="690164"/>
    <lineage>
        <taxon>Bacteria</taxon>
        <taxon>Pseudomonadati</taxon>
        <taxon>Pseudomonadota</taxon>
        <taxon>Alphaproteobacteria</taxon>
        <taxon>Hyphomicrobiales</taxon>
        <taxon>Salinarimonadaceae</taxon>
        <taxon>Salinarimonas</taxon>
    </lineage>
</organism>
<protein>
    <submittedName>
        <fullName evidence="1">Transglutaminase</fullName>
    </submittedName>
</protein>
<sequence>MIVLTDAADARGPFLEPVEPALAISAWEQFCARWPAECRVGRGRAGRIAASSANLALLDRVNRSVNSEIELVTDLEQWGRNDVWSMPVDGRGDCEDIQLLKRARLAAAGVPRAAMRMAAVLDGRGEGHAVLLVRTDAGDYVLDNVTDALLPWTSTSYVYVKREDDQGRGWVSYGPRGISATGGLFR</sequence>
<dbReference type="InterPro" id="IPR010319">
    <property type="entry name" value="Transglutaminase-like_Cys_pept"/>
</dbReference>
<keyword evidence="2" id="KW-1185">Reference proteome</keyword>
<evidence type="ECO:0000313" key="1">
    <source>
        <dbReference type="EMBL" id="GGK52652.1"/>
    </source>
</evidence>
<accession>A0A917QJV3</accession>
<dbReference type="AlphaFoldDB" id="A0A917QJV3"/>
<name>A0A917QJV3_9HYPH</name>
<dbReference type="Pfam" id="PF06035">
    <property type="entry name" value="Peptidase_C93"/>
    <property type="match status" value="1"/>
</dbReference>